<protein>
    <submittedName>
        <fullName evidence="2">Conserved domain protein</fullName>
    </submittedName>
</protein>
<evidence type="ECO:0000313" key="3">
    <source>
        <dbReference type="Proteomes" id="UP000000268"/>
    </source>
</evidence>
<dbReference type="HOGENOM" id="CLU_612238_0_0_3"/>
<dbReference type="eggNOG" id="COG1721">
    <property type="taxonomic scope" value="Bacteria"/>
</dbReference>
<accession>B0CAN7</accession>
<feature type="transmembrane region" description="Helical" evidence="1">
    <location>
        <begin position="51"/>
        <end position="70"/>
    </location>
</feature>
<evidence type="ECO:0000256" key="1">
    <source>
        <dbReference type="SAM" id="Phobius"/>
    </source>
</evidence>
<keyword evidence="1" id="KW-0472">Membrane</keyword>
<keyword evidence="1" id="KW-1133">Transmembrane helix</keyword>
<dbReference type="Proteomes" id="UP000000268">
    <property type="component" value="Chromosome"/>
</dbReference>
<name>B0CAN7_ACAM1</name>
<reference evidence="2 3" key="1">
    <citation type="journal article" date="2008" name="Proc. Natl. Acad. Sci. U.S.A.">
        <title>Niche adaptation and genome expansion in the chlorophyll d-producing cyanobacterium Acaryochloris marina.</title>
        <authorList>
            <person name="Swingley W.D."/>
            <person name="Chen M."/>
            <person name="Cheung P.C."/>
            <person name="Conrad A.L."/>
            <person name="Dejesa L.C."/>
            <person name="Hao J."/>
            <person name="Honchak B.M."/>
            <person name="Karbach L.E."/>
            <person name="Kurdoglu A."/>
            <person name="Lahiri S."/>
            <person name="Mastrian S.D."/>
            <person name="Miyashita H."/>
            <person name="Page L."/>
            <person name="Ramakrishna P."/>
            <person name="Satoh S."/>
            <person name="Sattley W.M."/>
            <person name="Shimada Y."/>
            <person name="Taylor H.L."/>
            <person name="Tomo T."/>
            <person name="Tsuchiya T."/>
            <person name="Wang Z.T."/>
            <person name="Raymond J."/>
            <person name="Mimuro M."/>
            <person name="Blankenship R.E."/>
            <person name="Touchman J.W."/>
        </authorList>
    </citation>
    <scope>NUCLEOTIDE SEQUENCE [LARGE SCALE GENOMIC DNA]</scope>
    <source>
        <strain evidence="3">MBIC 11017</strain>
    </source>
</reference>
<dbReference type="STRING" id="329726.AM1_5277"/>
<dbReference type="PANTHER" id="PTHR34351:SF1">
    <property type="entry name" value="SLR1927 PROTEIN"/>
    <property type="match status" value="1"/>
</dbReference>
<dbReference type="PANTHER" id="PTHR34351">
    <property type="entry name" value="SLR1927 PROTEIN-RELATED"/>
    <property type="match status" value="1"/>
</dbReference>
<keyword evidence="1" id="KW-0812">Transmembrane</keyword>
<dbReference type="KEGG" id="amr:AM1_5277"/>
<proteinExistence type="predicted"/>
<dbReference type="EMBL" id="CP000828">
    <property type="protein sequence ID" value="ABW30238.1"/>
    <property type="molecule type" value="Genomic_DNA"/>
</dbReference>
<dbReference type="RefSeq" id="WP_012165493.1">
    <property type="nucleotide sequence ID" value="NC_009925.1"/>
</dbReference>
<dbReference type="AlphaFoldDB" id="B0CAN7"/>
<feature type="transmembrane region" description="Helical" evidence="1">
    <location>
        <begin position="26"/>
        <end position="45"/>
    </location>
</feature>
<evidence type="ECO:0000313" key="2">
    <source>
        <dbReference type="EMBL" id="ABW30238.1"/>
    </source>
</evidence>
<keyword evidence="3" id="KW-1185">Reference proteome</keyword>
<sequence length="443" mass="50137">MDRFTYRCLRLIYVTRKWLVQQFTPAGLGVLVGGIGSALVSLGSTRSMCHVLFFFALALLILATIGSRLIQFRFKASRLLPRFGTVGEPLPYQVVIQNLSPQPQKGLKLVETFATPFPSFREFIQIKRRYPVGNQWRPHWRRYLADQQWATAHLQDLPTLSTKGKTKATVEILPLRRGSLHLQTITLACPDPLGLIYKRHTYDVGQSICILPQRYQLSPLNLCQASRYQASETLRTTTAGEALEFRSLRDYRAGDPTNKIHWKSWAKVGRPIVKEQQDETAIHHALILDTFQIEPHSTTFEEAIAVAVSFLMQEQPEASLLDVIYAGPDPRLVTVGKGLRQRAQIIETVATLNPNSHRELDCLNPMIQSRLSRLSGCFCILLGFDDTRYAFLKMLSQFGIPIKALCLSDLSLQMDPQFQEYFGPQCQLHSGAISNLQQELLAL</sequence>
<organism evidence="2 3">
    <name type="scientific">Acaryochloris marina (strain MBIC 11017)</name>
    <dbReference type="NCBI Taxonomy" id="329726"/>
    <lineage>
        <taxon>Bacteria</taxon>
        <taxon>Bacillati</taxon>
        <taxon>Cyanobacteriota</taxon>
        <taxon>Cyanophyceae</taxon>
        <taxon>Acaryochloridales</taxon>
        <taxon>Acaryochloridaceae</taxon>
        <taxon>Acaryochloris</taxon>
    </lineage>
</organism>
<gene>
    <name evidence="2" type="ordered locus">AM1_5277</name>
</gene>
<dbReference type="OrthoDB" id="9778037at2"/>